<accession>A0AAV7JVD3</accession>
<dbReference type="GO" id="GO:0005664">
    <property type="term" value="C:nuclear origin of replication recognition complex"/>
    <property type="evidence" value="ECO:0007669"/>
    <property type="project" value="UniProtKB-UniRule"/>
</dbReference>
<comment type="function">
    <text evidence="6">Component of the origin recognition complex (ORC) that binds origins of replication. DNA-binding is ATP-dependent. ORC is required to assemble the pre-replication complex necessary to initiate DNA replication.</text>
</comment>
<evidence type="ECO:0000256" key="2">
    <source>
        <dbReference type="ARBA" id="ARBA00007421"/>
    </source>
</evidence>
<comment type="caution">
    <text evidence="10">The sequence shown here is derived from an EMBL/GenBank/DDBJ whole genome shotgun (WGS) entry which is preliminary data.</text>
</comment>
<evidence type="ECO:0000256" key="6">
    <source>
        <dbReference type="RuleBase" id="RU368084"/>
    </source>
</evidence>
<dbReference type="GO" id="GO:0003688">
    <property type="term" value="F:DNA replication origin binding"/>
    <property type="evidence" value="ECO:0007669"/>
    <property type="project" value="UniProtKB-UniRule"/>
</dbReference>
<keyword evidence="11" id="KW-1185">Reference proteome</keyword>
<dbReference type="GO" id="GO:0006260">
    <property type="term" value="P:DNA replication"/>
    <property type="evidence" value="ECO:0007669"/>
    <property type="project" value="UniProtKB-UniRule"/>
</dbReference>
<evidence type="ECO:0000256" key="7">
    <source>
        <dbReference type="SAM" id="MobiDB-lite"/>
    </source>
</evidence>
<comment type="subunit">
    <text evidence="6">Component of the origin recognition complex (ORC).</text>
</comment>
<comment type="similarity">
    <text evidence="2 6">Belongs to the ORC2 family.</text>
</comment>
<dbReference type="Pfam" id="PF04084">
    <property type="entry name" value="RecA-like_ORC2"/>
    <property type="match status" value="1"/>
</dbReference>
<dbReference type="PANTHER" id="PTHR14052:SF0">
    <property type="entry name" value="ORIGIN RECOGNITION COMPLEX SUBUNIT 2"/>
    <property type="match status" value="1"/>
</dbReference>
<evidence type="ECO:0000259" key="8">
    <source>
        <dbReference type="Pfam" id="PF04084"/>
    </source>
</evidence>
<comment type="subcellular location">
    <subcellularLocation>
        <location evidence="1 6">Nucleus</location>
    </subcellularLocation>
</comment>
<evidence type="ECO:0000313" key="10">
    <source>
        <dbReference type="EMBL" id="KAI6652777.1"/>
    </source>
</evidence>
<evidence type="ECO:0000259" key="9">
    <source>
        <dbReference type="Pfam" id="PF24882"/>
    </source>
</evidence>
<name>A0AAV7JVD3_9METZ</name>
<evidence type="ECO:0000256" key="1">
    <source>
        <dbReference type="ARBA" id="ARBA00004123"/>
    </source>
</evidence>
<reference evidence="10 11" key="1">
    <citation type="journal article" date="2023" name="BMC Biol.">
        <title>The compact genome of the sponge Oopsacas minuta (Hexactinellida) is lacking key metazoan core genes.</title>
        <authorList>
            <person name="Santini S."/>
            <person name="Schenkelaars Q."/>
            <person name="Jourda C."/>
            <person name="Duchesne M."/>
            <person name="Belahbib H."/>
            <person name="Rocher C."/>
            <person name="Selva M."/>
            <person name="Riesgo A."/>
            <person name="Vervoort M."/>
            <person name="Leys S.P."/>
            <person name="Kodjabachian L."/>
            <person name="Le Bivic A."/>
            <person name="Borchiellini C."/>
            <person name="Claverie J.M."/>
            <person name="Renard E."/>
        </authorList>
    </citation>
    <scope>NUCLEOTIDE SEQUENCE [LARGE SCALE GENOMIC DNA]</scope>
    <source>
        <strain evidence="10">SPO-2</strain>
    </source>
</reference>
<dbReference type="InterPro" id="IPR007220">
    <property type="entry name" value="ORC2"/>
</dbReference>
<organism evidence="10 11">
    <name type="scientific">Oopsacas minuta</name>
    <dbReference type="NCBI Taxonomy" id="111878"/>
    <lineage>
        <taxon>Eukaryota</taxon>
        <taxon>Metazoa</taxon>
        <taxon>Porifera</taxon>
        <taxon>Hexactinellida</taxon>
        <taxon>Hexasterophora</taxon>
        <taxon>Lyssacinosida</taxon>
        <taxon>Leucopsacidae</taxon>
        <taxon>Oopsacas</taxon>
    </lineage>
</organism>
<keyword evidence="4 6" id="KW-0235">DNA replication</keyword>
<sequence length="533" mass="60236">MISTFLIYPTIYLNNVFVIIIISTDLSGNLELSSGCGRYSYSVVPVYLQTARHKITDQEPNRRGVNLICEKIDSTLNLTSPPLPVSSNIIFTSPSVFNTPKHPQLLIDKIDFESPLAPQSPTDRDKKLSYNSDRIKSPIKSMRPPGKLTRNKRITKGTRPAKKQPKETKKGVKIKHRDFDMDSSPGSESDLESKLNSYFDSTSKCCVTSSNTLADMSRPKLSHQEVHNILSSAPSPPLQLIRDNLFNTHKMKFQSWTEILALGMNIIVYGFGSKRNLLETYRTDHLSNSYHLVINGFFPTLSIKSILTQISSDVIGSNKTFKSIPDECSYIINEFHTRDDLADLYIIVHNICSTGLQIGQAQITLSQLATCKRIHFLASIDLFKGPLMWDQGILSRYKWVWQYCPTYAPYTEEISYENSFFVQQSGSVALSALVHVMASLTPNARNIFKLLTQQQNDTGPGKKYSAAGVPFYDLYAMCRANFLVNSEQTLRSQLTEFKDHKLVKGKRGGDGVEYLRVTVDQSTIKLYFEEHFE</sequence>
<feature type="compositionally biased region" description="Basic residues" evidence="7">
    <location>
        <begin position="149"/>
        <end position="163"/>
    </location>
</feature>
<keyword evidence="5 6" id="KW-0539">Nucleus</keyword>
<feature type="domain" description="Origin recognition complex subunit 2 winged-helix" evidence="9">
    <location>
        <begin position="464"/>
        <end position="522"/>
    </location>
</feature>
<dbReference type="AlphaFoldDB" id="A0AAV7JVD3"/>
<feature type="region of interest" description="Disordered" evidence="7">
    <location>
        <begin position="116"/>
        <end position="190"/>
    </location>
</feature>
<feature type="compositionally biased region" description="Basic and acidic residues" evidence="7">
    <location>
        <begin position="122"/>
        <end position="136"/>
    </location>
</feature>
<evidence type="ECO:0000256" key="4">
    <source>
        <dbReference type="ARBA" id="ARBA00022705"/>
    </source>
</evidence>
<evidence type="ECO:0000313" key="11">
    <source>
        <dbReference type="Proteomes" id="UP001165289"/>
    </source>
</evidence>
<feature type="domain" description="Origin recognition complex subunit 2 RecA-like" evidence="8">
    <location>
        <begin position="243"/>
        <end position="404"/>
    </location>
</feature>
<proteinExistence type="inferred from homology"/>
<evidence type="ECO:0000256" key="5">
    <source>
        <dbReference type="ARBA" id="ARBA00023242"/>
    </source>
</evidence>
<dbReference type="InterPro" id="IPR056773">
    <property type="entry name" value="WHD_ORC2"/>
</dbReference>
<dbReference type="InterPro" id="IPR056772">
    <property type="entry name" value="RecA-like_ORC2"/>
</dbReference>
<dbReference type="EMBL" id="JAKMXF010000297">
    <property type="protein sequence ID" value="KAI6652777.1"/>
    <property type="molecule type" value="Genomic_DNA"/>
</dbReference>
<evidence type="ECO:0000256" key="3">
    <source>
        <dbReference type="ARBA" id="ARBA00019080"/>
    </source>
</evidence>
<protein>
    <recommendedName>
        <fullName evidence="3 6">Origin recognition complex subunit 2</fullName>
    </recommendedName>
</protein>
<dbReference type="Pfam" id="PF24882">
    <property type="entry name" value="WHD_ORC2"/>
    <property type="match status" value="1"/>
</dbReference>
<dbReference type="PANTHER" id="PTHR14052">
    <property type="entry name" value="ORIGIN RECOGNITION COMPLEX SUBUNIT 2"/>
    <property type="match status" value="1"/>
</dbReference>
<dbReference type="Proteomes" id="UP001165289">
    <property type="component" value="Unassembled WGS sequence"/>
</dbReference>
<gene>
    <name evidence="10" type="ORF">LOD99_4163</name>
</gene>